<dbReference type="SUPFAM" id="SSF53756">
    <property type="entry name" value="UDP-Glycosyltransferase/glycogen phosphorylase"/>
    <property type="match status" value="1"/>
</dbReference>
<evidence type="ECO:0000256" key="1">
    <source>
        <dbReference type="ARBA" id="ARBA00022676"/>
    </source>
</evidence>
<dbReference type="Gene3D" id="3.40.50.2000">
    <property type="entry name" value="Glycogen Phosphorylase B"/>
    <property type="match status" value="2"/>
</dbReference>
<dbReference type="CAZy" id="GT4">
    <property type="family name" value="Glycosyltransferase Family 4"/>
</dbReference>
<dbReference type="Pfam" id="PF13692">
    <property type="entry name" value="Glyco_trans_1_4"/>
    <property type="match status" value="1"/>
</dbReference>
<dbReference type="AlphaFoldDB" id="C8W2E0"/>
<keyword evidence="4" id="KW-1185">Reference proteome</keyword>
<reference evidence="3 4" key="1">
    <citation type="journal article" date="2009" name="Stand. Genomic Sci.">
        <title>Complete genome sequence of Desulfotomaculum acetoxidans type strain (5575).</title>
        <authorList>
            <person name="Spring S."/>
            <person name="Lapidus A."/>
            <person name="Schroder M."/>
            <person name="Gleim D."/>
            <person name="Sims D."/>
            <person name="Meincke L."/>
            <person name="Glavina Del Rio T."/>
            <person name="Tice H."/>
            <person name="Copeland A."/>
            <person name="Cheng J.F."/>
            <person name="Lucas S."/>
            <person name="Chen F."/>
            <person name="Nolan M."/>
            <person name="Bruce D."/>
            <person name="Goodwin L."/>
            <person name="Pitluck S."/>
            <person name="Ivanova N."/>
            <person name="Mavromatis K."/>
            <person name="Mikhailova N."/>
            <person name="Pati A."/>
            <person name="Chen A."/>
            <person name="Palaniappan K."/>
            <person name="Land M."/>
            <person name="Hauser L."/>
            <person name="Chang Y.J."/>
            <person name="Jeffries C.D."/>
            <person name="Chain P."/>
            <person name="Saunders E."/>
            <person name="Brettin T."/>
            <person name="Detter J.C."/>
            <person name="Goker M."/>
            <person name="Bristow J."/>
            <person name="Eisen J.A."/>
            <person name="Markowitz V."/>
            <person name="Hugenholtz P."/>
            <person name="Kyrpides N.C."/>
            <person name="Klenk H.P."/>
            <person name="Han C."/>
        </authorList>
    </citation>
    <scope>NUCLEOTIDE SEQUENCE [LARGE SCALE GENOMIC DNA]</scope>
    <source>
        <strain evidence="4">ATCC 49208 / DSM 771 / VKM B-1644</strain>
    </source>
</reference>
<name>C8W2E0_DESAS</name>
<dbReference type="PANTHER" id="PTHR12526:SF629">
    <property type="entry name" value="TEICHURONIC ACID BIOSYNTHESIS GLYCOSYLTRANSFERASE TUAH-RELATED"/>
    <property type="match status" value="1"/>
</dbReference>
<dbReference type="HOGENOM" id="CLU_062433_0_0_9"/>
<dbReference type="GO" id="GO:0016757">
    <property type="term" value="F:glycosyltransferase activity"/>
    <property type="evidence" value="ECO:0007669"/>
    <property type="project" value="UniProtKB-KW"/>
</dbReference>
<gene>
    <name evidence="3" type="ordered locus">Dtox_2859</name>
</gene>
<keyword evidence="2 3" id="KW-0808">Transferase</keyword>
<accession>C8W2E0</accession>
<dbReference type="CDD" id="cd03801">
    <property type="entry name" value="GT4_PimA-like"/>
    <property type="match status" value="1"/>
</dbReference>
<sequence length="368" mass="41840">MVWPGSRELRMRVLFLPNTPSNGPSARYRVYQFVPYLAHNNIKAVCHSALTPFIYSKFSPAGGWLHKIIYFTLSALFRILALLRLPFYDVIFIQKLVLPHVYPFPEVLLCKLGKWLGKRVIFDFDDAIYTVSAVRKKTLIERLSYPERVQRIIGLCDDVVVGNEYLAHFARKYHKNVHLIPTSIDMTKYPVPKFNEQKAGPFVIGWIGTPSTLPYLYSIKPALQEIALKHEVVLRIVGGKDYACSGIEVEYLTWSLDNEVEYICSFDIGIMPLTDDPWSRGKCGLKLLQYLAAGVPAVASPVGVNKDIIDDGVNGYWAESTRQWVDKIERIISFPAEHINMTRLARKTVEDEYSLAANLNKLIKVLSG</sequence>
<dbReference type="KEGG" id="dae:Dtox_2859"/>
<dbReference type="STRING" id="485916.Dtox_2859"/>
<dbReference type="EMBL" id="CP001720">
    <property type="protein sequence ID" value="ACV63624.1"/>
    <property type="molecule type" value="Genomic_DNA"/>
</dbReference>
<organism evidence="3 4">
    <name type="scientific">Desulfofarcimen acetoxidans (strain ATCC 49208 / DSM 771 / KCTC 5769 / VKM B-1644 / 5575)</name>
    <name type="common">Desulfotomaculum acetoxidans</name>
    <dbReference type="NCBI Taxonomy" id="485916"/>
    <lineage>
        <taxon>Bacteria</taxon>
        <taxon>Bacillati</taxon>
        <taxon>Bacillota</taxon>
        <taxon>Clostridia</taxon>
        <taxon>Eubacteriales</taxon>
        <taxon>Peptococcaceae</taxon>
        <taxon>Desulfofarcimen</taxon>
    </lineage>
</organism>
<proteinExistence type="predicted"/>
<evidence type="ECO:0000313" key="3">
    <source>
        <dbReference type="EMBL" id="ACV63624.1"/>
    </source>
</evidence>
<dbReference type="PANTHER" id="PTHR12526">
    <property type="entry name" value="GLYCOSYLTRANSFERASE"/>
    <property type="match status" value="1"/>
</dbReference>
<evidence type="ECO:0000313" key="4">
    <source>
        <dbReference type="Proteomes" id="UP000002217"/>
    </source>
</evidence>
<keyword evidence="1" id="KW-0328">Glycosyltransferase</keyword>
<evidence type="ECO:0000256" key="2">
    <source>
        <dbReference type="ARBA" id="ARBA00022679"/>
    </source>
</evidence>
<dbReference type="eggNOG" id="COG0438">
    <property type="taxonomic scope" value="Bacteria"/>
</dbReference>
<dbReference type="Proteomes" id="UP000002217">
    <property type="component" value="Chromosome"/>
</dbReference>
<protein>
    <submittedName>
        <fullName evidence="3">Glycosyl transferase group 1</fullName>
    </submittedName>
</protein>